<reference evidence="2 3" key="1">
    <citation type="submission" date="2018-08" db="EMBL/GenBank/DDBJ databases">
        <title>A genome reference for cultivated species of the human gut microbiota.</title>
        <authorList>
            <person name="Zou Y."/>
            <person name="Xue W."/>
            <person name="Luo G."/>
        </authorList>
    </citation>
    <scope>NUCLEOTIDE SEQUENCE [LARGE SCALE GENOMIC DNA]</scope>
    <source>
        <strain evidence="2 3">TF10-3AC</strain>
    </source>
</reference>
<feature type="transmembrane region" description="Helical" evidence="1">
    <location>
        <begin position="42"/>
        <end position="63"/>
    </location>
</feature>
<keyword evidence="1" id="KW-1133">Transmembrane helix</keyword>
<evidence type="ECO:0000313" key="3">
    <source>
        <dbReference type="Proteomes" id="UP000260862"/>
    </source>
</evidence>
<name>A0A3E4N6E7_9BACT</name>
<sequence>MKPLDYLKKQKIFIFDNIIVAIFLSFGISFIVSALAEFFKGKYLVFFISGLFCILFVLLIKIFNFYTLRKHQICTEALLVVDDKARLGKVYRYYFNEKFIEILISVCRENKTFKECWEKAFKKEYTNNSKYVSQDYVLIKKITDDEARKYFKEEKICKFINELTEYIFIEWLSDKLEMYFGDNTKNITVLNRSNIADYLLDNRVLDLISKPFEDREKFLSKIKDKEDNIDDIYTLLGDDDVEFNKFELKLPPKTILKKEGKETLVISGKYFNLRLHASFKGFNANIPYDFHRFYVSTPDMIFYSISLKLEISLKPFFFLLSPNWKNLLWIDSVCESFLHDFSYKTFMDDIGFNKSITNLMLYDRYLRKNIEETKNKSDSSKRVNDNL</sequence>
<accession>A0A3E4N6E7</accession>
<dbReference type="RefSeq" id="WP_117670741.1">
    <property type="nucleotide sequence ID" value="NZ_CABOGR010000003.1"/>
</dbReference>
<dbReference type="Proteomes" id="UP000260862">
    <property type="component" value="Unassembled WGS sequence"/>
</dbReference>
<comment type="caution">
    <text evidence="2">The sequence shown here is derived from an EMBL/GenBank/DDBJ whole genome shotgun (WGS) entry which is preliminary data.</text>
</comment>
<dbReference type="EMBL" id="QSQT01000003">
    <property type="protein sequence ID" value="RGK57820.1"/>
    <property type="molecule type" value="Genomic_DNA"/>
</dbReference>
<keyword evidence="1" id="KW-0472">Membrane</keyword>
<evidence type="ECO:0000256" key="1">
    <source>
        <dbReference type="SAM" id="Phobius"/>
    </source>
</evidence>
<feature type="transmembrane region" description="Helical" evidence="1">
    <location>
        <begin position="12"/>
        <end position="36"/>
    </location>
</feature>
<protein>
    <recommendedName>
        <fullName evidence="4">DUF3137 domain-containing protein</fullName>
    </recommendedName>
</protein>
<evidence type="ECO:0000313" key="2">
    <source>
        <dbReference type="EMBL" id="RGK57820.1"/>
    </source>
</evidence>
<gene>
    <name evidence="2" type="ORF">DXD04_03065</name>
</gene>
<evidence type="ECO:0008006" key="4">
    <source>
        <dbReference type="Google" id="ProtNLM"/>
    </source>
</evidence>
<keyword evidence="3" id="KW-1185">Reference proteome</keyword>
<keyword evidence="1" id="KW-0812">Transmembrane</keyword>
<organism evidence="2 3">
    <name type="scientific">Phocaeicola plebeius</name>
    <dbReference type="NCBI Taxonomy" id="310297"/>
    <lineage>
        <taxon>Bacteria</taxon>
        <taxon>Pseudomonadati</taxon>
        <taxon>Bacteroidota</taxon>
        <taxon>Bacteroidia</taxon>
        <taxon>Bacteroidales</taxon>
        <taxon>Bacteroidaceae</taxon>
        <taxon>Phocaeicola</taxon>
    </lineage>
</organism>
<dbReference type="AlphaFoldDB" id="A0A3E4N6E7"/>
<proteinExistence type="predicted"/>